<feature type="region of interest" description="Disordered" evidence="1">
    <location>
        <begin position="321"/>
        <end position="341"/>
    </location>
</feature>
<keyword evidence="6" id="KW-1185">Reference proteome</keyword>
<name>A0A485LIR5_9STRA</name>
<reference evidence="4" key="2">
    <citation type="submission" date="2019-06" db="EMBL/GenBank/DDBJ databases">
        <title>Genomics analysis of Aphanomyces spp. identifies a new class of oomycete effector associated with host adaptation.</title>
        <authorList>
            <person name="Gaulin E."/>
        </authorList>
    </citation>
    <scope>NUCLEOTIDE SEQUENCE</scope>
    <source>
        <strain evidence="4">CBS 578.67</strain>
    </source>
</reference>
<accession>A0A485LIR5</accession>
<evidence type="ECO:0000256" key="3">
    <source>
        <dbReference type="SAM" id="SignalP"/>
    </source>
</evidence>
<evidence type="ECO:0000256" key="1">
    <source>
        <dbReference type="SAM" id="MobiDB-lite"/>
    </source>
</evidence>
<dbReference type="EMBL" id="VJMH01006971">
    <property type="protein sequence ID" value="KAF0686842.1"/>
    <property type="molecule type" value="Genomic_DNA"/>
</dbReference>
<dbReference type="OrthoDB" id="168133at2759"/>
<keyword evidence="2" id="KW-1133">Transmembrane helix</keyword>
<feature type="region of interest" description="Disordered" evidence="1">
    <location>
        <begin position="202"/>
        <end position="223"/>
    </location>
</feature>
<evidence type="ECO:0000256" key="2">
    <source>
        <dbReference type="SAM" id="Phobius"/>
    </source>
</evidence>
<gene>
    <name evidence="5" type="primary">Aste57867_21370</name>
    <name evidence="4" type="ORF">As57867_021301</name>
    <name evidence="5" type="ORF">ASTE57867_21370</name>
</gene>
<protein>
    <submittedName>
        <fullName evidence="5">Aste57867_21370 protein</fullName>
    </submittedName>
</protein>
<feature type="compositionally biased region" description="Pro residues" evidence="1">
    <location>
        <begin position="210"/>
        <end position="219"/>
    </location>
</feature>
<organism evidence="5 6">
    <name type="scientific">Aphanomyces stellatus</name>
    <dbReference type="NCBI Taxonomy" id="120398"/>
    <lineage>
        <taxon>Eukaryota</taxon>
        <taxon>Sar</taxon>
        <taxon>Stramenopiles</taxon>
        <taxon>Oomycota</taxon>
        <taxon>Saprolegniomycetes</taxon>
        <taxon>Saprolegniales</taxon>
        <taxon>Verrucalvaceae</taxon>
        <taxon>Aphanomyces</taxon>
    </lineage>
</organism>
<feature type="transmembrane region" description="Helical" evidence="2">
    <location>
        <begin position="231"/>
        <end position="253"/>
    </location>
</feature>
<feature type="chain" id="PRO_5036355624" evidence="3">
    <location>
        <begin position="21"/>
        <end position="341"/>
    </location>
</feature>
<dbReference type="Proteomes" id="UP000332933">
    <property type="component" value="Unassembled WGS sequence"/>
</dbReference>
<keyword evidence="2" id="KW-0472">Membrane</keyword>
<reference evidence="5 6" key="1">
    <citation type="submission" date="2019-03" db="EMBL/GenBank/DDBJ databases">
        <authorList>
            <person name="Gaulin E."/>
            <person name="Dumas B."/>
        </authorList>
    </citation>
    <scope>NUCLEOTIDE SEQUENCE [LARGE SCALE GENOMIC DNA]</scope>
    <source>
        <strain evidence="5">CBS 568.67</strain>
    </source>
</reference>
<evidence type="ECO:0000313" key="5">
    <source>
        <dbReference type="EMBL" id="VFT98042.1"/>
    </source>
</evidence>
<dbReference type="AlphaFoldDB" id="A0A485LIR5"/>
<evidence type="ECO:0000313" key="4">
    <source>
        <dbReference type="EMBL" id="KAF0686842.1"/>
    </source>
</evidence>
<feature type="signal peptide" evidence="3">
    <location>
        <begin position="1"/>
        <end position="20"/>
    </location>
</feature>
<proteinExistence type="predicted"/>
<evidence type="ECO:0000313" key="6">
    <source>
        <dbReference type="Proteomes" id="UP000332933"/>
    </source>
</evidence>
<sequence>MVSYTLLLASSALLVGTAAAFNTQFEHDGVTTYCWKSNASAMAKTVNLTDMLLEGSGRGCPIQLRLNIGVLDGGVVPTLESMKATWTAKYDLLPNAINMSAINTMATVKGNVVSIPHSNLHACEYGRTPCSPFDRGDNPMDNTANQESNFTDSKAEFAEGDLRFPRPLVWSILAHIVVPGETNTTRYDFVVYKKLVVKDAPAPTAAPTTATPPPTPAPTPATTEKAASSTLYTILGAVGALVVVAVAALIYFLRSKKSYGKMETESNAPTFTYRPDHVPDHVGYAPSEASSAAHPSYVRMSNQGPSIMHDAYRFESERYQVPPQGHGRNQPGAAPMNPHPY</sequence>
<keyword evidence="2" id="KW-0812">Transmembrane</keyword>
<keyword evidence="3" id="KW-0732">Signal</keyword>
<dbReference type="EMBL" id="CAADRA010006997">
    <property type="protein sequence ID" value="VFT98042.1"/>
    <property type="molecule type" value="Genomic_DNA"/>
</dbReference>